<dbReference type="InterPro" id="IPR043129">
    <property type="entry name" value="ATPase_NBD"/>
</dbReference>
<comment type="similarity">
    <text evidence="1">Belongs to the ROK (NagC/XylR) family.</text>
</comment>
<dbReference type="EMBL" id="CP000422">
    <property type="protein sequence ID" value="ABJ68622.1"/>
    <property type="molecule type" value="Genomic_DNA"/>
</dbReference>
<reference evidence="2 3" key="1">
    <citation type="journal article" date="2006" name="Proc. Natl. Acad. Sci. U.S.A.">
        <title>Comparative genomics of the lactic acid bacteria.</title>
        <authorList>
            <person name="Makarova K."/>
            <person name="Slesarev A."/>
            <person name="Wolf Y."/>
            <person name="Sorokin A."/>
            <person name="Mirkin B."/>
            <person name="Koonin E."/>
            <person name="Pavlov A."/>
            <person name="Pavlova N."/>
            <person name="Karamychev V."/>
            <person name="Polouchine N."/>
            <person name="Shakhova V."/>
            <person name="Grigoriev I."/>
            <person name="Lou Y."/>
            <person name="Rohksar D."/>
            <person name="Lucas S."/>
            <person name="Huang K."/>
            <person name="Goodstein D.M."/>
            <person name="Hawkins T."/>
            <person name="Plengvidhya V."/>
            <person name="Welker D."/>
            <person name="Hughes J."/>
            <person name="Goh Y."/>
            <person name="Benson A."/>
            <person name="Baldwin K."/>
            <person name="Lee J.H."/>
            <person name="Diaz-Muniz I."/>
            <person name="Dosti B."/>
            <person name="Smeianov V."/>
            <person name="Wechter W."/>
            <person name="Barabote R."/>
            <person name="Lorca G."/>
            <person name="Altermann E."/>
            <person name="Barrangou R."/>
            <person name="Ganesan B."/>
            <person name="Xie Y."/>
            <person name="Rawsthorne H."/>
            <person name="Tamir D."/>
            <person name="Parker C."/>
            <person name="Breidt F."/>
            <person name="Broadbent J."/>
            <person name="Hutkins R."/>
            <person name="O'Sullivan D."/>
            <person name="Steele J."/>
            <person name="Unlu G."/>
            <person name="Saier M."/>
            <person name="Klaenhammer T."/>
            <person name="Richardson P."/>
            <person name="Kozyavkin S."/>
            <person name="Weimer B."/>
            <person name="Mills D."/>
        </authorList>
    </citation>
    <scope>NUCLEOTIDE SEQUENCE [LARGE SCALE GENOMIC DNA]</scope>
    <source>
        <strain evidence="3">ATCC 25745 / CCUG 21536 / LMG 10740 / 183-1w</strain>
    </source>
</reference>
<dbReference type="PANTHER" id="PTHR18964:SF170">
    <property type="entry name" value="SUGAR KINASE"/>
    <property type="match status" value="1"/>
</dbReference>
<dbReference type="PANTHER" id="PTHR18964">
    <property type="entry name" value="ROK (REPRESSOR, ORF, KINASE) FAMILY"/>
    <property type="match status" value="1"/>
</dbReference>
<sequence>MVKLLSIDVGGTFIKYGLYDLEFQHLESTDKVLTPRTNFEDFTNVLFKICNQFWEKYVGVALSVPGTIDAKTGLIIQGGSLQYNNQINLVKLLEGKLNVPVTIENDARCALLAELWRGKLKESQDGVMLTVGTGIGGAIAKKGKVILGSHRIAGEFSALLDSNDTKTATLKGRELSFSYFVQEIQNLKRNNDLDGVQVMELISEEDPEVLKLFDQYTTTFARLIYNLQLIVDPASFIIGGGVSQNEIFMNQFRVGIERFYNSLSIPIPRPTLTASEFRSDANLIGAVRRYQLGEEYINTIVL</sequence>
<dbReference type="AlphaFoldDB" id="Q03DV0"/>
<dbReference type="eggNOG" id="COG1940">
    <property type="taxonomic scope" value="Bacteria"/>
</dbReference>
<protein>
    <submittedName>
        <fullName evidence="2">Transcriptional regulator/sugar kinase</fullName>
    </submittedName>
</protein>
<dbReference type="Pfam" id="PF00480">
    <property type="entry name" value="ROK"/>
    <property type="match status" value="1"/>
</dbReference>
<keyword evidence="2" id="KW-0418">Kinase</keyword>
<dbReference type="Proteomes" id="UP000000773">
    <property type="component" value="Chromosome"/>
</dbReference>
<proteinExistence type="inferred from homology"/>
<accession>Q03DV0</accession>
<dbReference type="Gene3D" id="3.30.420.40">
    <property type="match status" value="2"/>
</dbReference>
<evidence type="ECO:0000256" key="1">
    <source>
        <dbReference type="ARBA" id="ARBA00006479"/>
    </source>
</evidence>
<evidence type="ECO:0000313" key="3">
    <source>
        <dbReference type="Proteomes" id="UP000000773"/>
    </source>
</evidence>
<dbReference type="HOGENOM" id="CLU_036604_0_2_9"/>
<evidence type="ECO:0000313" key="2">
    <source>
        <dbReference type="EMBL" id="ABJ68622.1"/>
    </source>
</evidence>
<dbReference type="RefSeq" id="WP_011673752.1">
    <property type="nucleotide sequence ID" value="NC_008525.1"/>
</dbReference>
<name>Q03DV0_PEDPA</name>
<dbReference type="CDD" id="cd24152">
    <property type="entry name" value="ASKHA_NBD_ROK-like"/>
    <property type="match status" value="1"/>
</dbReference>
<dbReference type="KEGG" id="ppe:PEPE_1601"/>
<dbReference type="InterPro" id="IPR000600">
    <property type="entry name" value="ROK"/>
</dbReference>
<organism evidence="2 3">
    <name type="scientific">Pediococcus pentosaceus (strain ATCC 25745 / CCUG 21536 / LMG 10740 / 183-1w)</name>
    <dbReference type="NCBI Taxonomy" id="278197"/>
    <lineage>
        <taxon>Bacteria</taxon>
        <taxon>Bacillati</taxon>
        <taxon>Bacillota</taxon>
        <taxon>Bacilli</taxon>
        <taxon>Lactobacillales</taxon>
        <taxon>Lactobacillaceae</taxon>
        <taxon>Pediococcus</taxon>
    </lineage>
</organism>
<dbReference type="GO" id="GO:0016301">
    <property type="term" value="F:kinase activity"/>
    <property type="evidence" value="ECO:0007669"/>
    <property type="project" value="UniProtKB-KW"/>
</dbReference>
<dbReference type="STRING" id="278197.PEPE_1601"/>
<dbReference type="OrthoDB" id="9795247at2"/>
<gene>
    <name evidence="2" type="ordered locus">PEPE_1601</name>
</gene>
<dbReference type="SUPFAM" id="SSF53067">
    <property type="entry name" value="Actin-like ATPase domain"/>
    <property type="match status" value="1"/>
</dbReference>
<keyword evidence="2" id="KW-0808">Transferase</keyword>
<dbReference type="GeneID" id="33061827"/>